<dbReference type="EMBL" id="JBHULS010000001">
    <property type="protein sequence ID" value="MFD2550741.1"/>
    <property type="molecule type" value="Genomic_DNA"/>
</dbReference>
<keyword evidence="2" id="KW-1185">Reference proteome</keyword>
<reference evidence="2" key="1">
    <citation type="journal article" date="2019" name="Int. J. Syst. Evol. Microbiol.">
        <title>The Global Catalogue of Microorganisms (GCM) 10K type strain sequencing project: providing services to taxonomists for standard genome sequencing and annotation.</title>
        <authorList>
            <consortium name="The Broad Institute Genomics Platform"/>
            <consortium name="The Broad Institute Genome Sequencing Center for Infectious Disease"/>
            <person name="Wu L."/>
            <person name="Ma J."/>
        </authorList>
    </citation>
    <scope>NUCLEOTIDE SEQUENCE [LARGE SCALE GENOMIC DNA]</scope>
    <source>
        <strain evidence="2">KCTC 42587</strain>
    </source>
</reference>
<protein>
    <submittedName>
        <fullName evidence="1">Uncharacterized protein</fullName>
    </submittedName>
</protein>
<sequence>MEKEIKSTEKETIEIMGKVVPLKKDGTPNLVHLPKHIREIVKDYSNKKKLEKKKLEKEEIINILKGLEK</sequence>
<evidence type="ECO:0000313" key="1">
    <source>
        <dbReference type="EMBL" id="MFD2550741.1"/>
    </source>
</evidence>
<accession>A0ABW5KQ37</accession>
<dbReference type="Proteomes" id="UP001597472">
    <property type="component" value="Unassembled WGS sequence"/>
</dbReference>
<comment type="caution">
    <text evidence="1">The sequence shown here is derived from an EMBL/GenBank/DDBJ whole genome shotgun (WGS) entry which is preliminary data.</text>
</comment>
<proteinExistence type="predicted"/>
<gene>
    <name evidence="1" type="ORF">ACFSQP_02825</name>
</gene>
<dbReference type="RefSeq" id="WP_376891609.1">
    <property type="nucleotide sequence ID" value="NZ_JBHULS010000001.1"/>
</dbReference>
<name>A0ABW5KQ37_9FLAO</name>
<organism evidence="1 2">
    <name type="scientific">Bizionia sediminis</name>
    <dbReference type="NCBI Taxonomy" id="1737064"/>
    <lineage>
        <taxon>Bacteria</taxon>
        <taxon>Pseudomonadati</taxon>
        <taxon>Bacteroidota</taxon>
        <taxon>Flavobacteriia</taxon>
        <taxon>Flavobacteriales</taxon>
        <taxon>Flavobacteriaceae</taxon>
        <taxon>Bizionia</taxon>
    </lineage>
</organism>
<evidence type="ECO:0000313" key="2">
    <source>
        <dbReference type="Proteomes" id="UP001597472"/>
    </source>
</evidence>